<dbReference type="AlphaFoldDB" id="A0A7U2FGQ4"/>
<sequence>MMIARPLFFIEDRSPFLTPLTPRTWPSSYKRSQPRCCTKANTTWPPFDGLGSSPPLYALTEPYSAGKYTKPTVTVTLHFP</sequence>
<evidence type="ECO:0000313" key="1">
    <source>
        <dbReference type="EMBL" id="QRD02546.1"/>
    </source>
</evidence>
<reference evidence="2" key="1">
    <citation type="journal article" date="2021" name="BMC Genomics">
        <title>Chromosome-level genome assembly and manually-curated proteome of model necrotroph Parastagonospora nodorum Sn15 reveals a genome-wide trove of candidate effector homologs, and redundancy of virulence-related functions within an accessory chromosome.</title>
        <authorList>
            <person name="Bertazzoni S."/>
            <person name="Jones D.A.B."/>
            <person name="Phan H.T."/>
            <person name="Tan K.-C."/>
            <person name="Hane J.K."/>
        </authorList>
    </citation>
    <scope>NUCLEOTIDE SEQUENCE [LARGE SCALE GENOMIC DNA]</scope>
    <source>
        <strain evidence="2">SN15 / ATCC MYA-4574 / FGSC 10173)</strain>
    </source>
</reference>
<dbReference type="VEuPathDB" id="FungiDB:JI435_113010"/>
<dbReference type="Proteomes" id="UP000663193">
    <property type="component" value="Chromosome 14"/>
</dbReference>
<gene>
    <name evidence="1" type="ORF">JI435_113010</name>
</gene>
<accession>A0A7U2FGQ4</accession>
<organism evidence="1 2">
    <name type="scientific">Phaeosphaeria nodorum (strain SN15 / ATCC MYA-4574 / FGSC 10173)</name>
    <name type="common">Glume blotch fungus</name>
    <name type="synonym">Parastagonospora nodorum</name>
    <dbReference type="NCBI Taxonomy" id="321614"/>
    <lineage>
        <taxon>Eukaryota</taxon>
        <taxon>Fungi</taxon>
        <taxon>Dikarya</taxon>
        <taxon>Ascomycota</taxon>
        <taxon>Pezizomycotina</taxon>
        <taxon>Dothideomycetes</taxon>
        <taxon>Pleosporomycetidae</taxon>
        <taxon>Pleosporales</taxon>
        <taxon>Pleosporineae</taxon>
        <taxon>Phaeosphaeriaceae</taxon>
        <taxon>Parastagonospora</taxon>
    </lineage>
</organism>
<proteinExistence type="predicted"/>
<keyword evidence="2" id="KW-1185">Reference proteome</keyword>
<dbReference type="EMBL" id="CP069036">
    <property type="protein sequence ID" value="QRD02546.1"/>
    <property type="molecule type" value="Genomic_DNA"/>
</dbReference>
<evidence type="ECO:0000313" key="2">
    <source>
        <dbReference type="Proteomes" id="UP000663193"/>
    </source>
</evidence>
<protein>
    <submittedName>
        <fullName evidence="1">Uncharacterized protein</fullName>
    </submittedName>
</protein>
<name>A0A7U2FGQ4_PHANO</name>